<protein>
    <submittedName>
        <fullName evidence="2">DUF4374 domain-containing protein</fullName>
    </submittedName>
</protein>
<dbReference type="RefSeq" id="WP_305067451.1">
    <property type="nucleotide sequence ID" value="NZ_JACRTF010000001.1"/>
</dbReference>
<feature type="chain" id="PRO_5036965435" evidence="1">
    <location>
        <begin position="23"/>
        <end position="408"/>
    </location>
</feature>
<keyword evidence="1" id="KW-0732">Signal</keyword>
<dbReference type="PROSITE" id="PS51257">
    <property type="entry name" value="PROKAR_LIPOPROTEIN"/>
    <property type="match status" value="1"/>
</dbReference>
<evidence type="ECO:0000313" key="3">
    <source>
        <dbReference type="Proteomes" id="UP000651085"/>
    </source>
</evidence>
<name>A0A926IPU3_9BACT</name>
<evidence type="ECO:0000313" key="2">
    <source>
        <dbReference type="EMBL" id="MBC8592860.1"/>
    </source>
</evidence>
<evidence type="ECO:0000256" key="1">
    <source>
        <dbReference type="SAM" id="SignalP"/>
    </source>
</evidence>
<comment type="caution">
    <text evidence="2">The sequence shown here is derived from an EMBL/GenBank/DDBJ whole genome shotgun (WGS) entry which is preliminary data.</text>
</comment>
<reference evidence="2" key="1">
    <citation type="submission" date="2020-08" db="EMBL/GenBank/DDBJ databases">
        <title>Genome public.</title>
        <authorList>
            <person name="Liu C."/>
            <person name="Sun Q."/>
        </authorList>
    </citation>
    <scope>NUCLEOTIDE SEQUENCE</scope>
    <source>
        <strain evidence="2">N12</strain>
    </source>
</reference>
<keyword evidence="3" id="KW-1185">Reference proteome</keyword>
<dbReference type="Pfam" id="PF14298">
    <property type="entry name" value="DUF4374"/>
    <property type="match status" value="1"/>
</dbReference>
<proteinExistence type="predicted"/>
<dbReference type="InterPro" id="IPR025401">
    <property type="entry name" value="DUF4374"/>
</dbReference>
<sequence>MNKIYRNCMIALATLSISVGLASCEEEALGNEETPFAPYVLSLGITSNGATTYYVVTTADLMSGTINAVGKGIEQNGYRDYDQGGQTVFSIGGLGLTSATGIVRGGDGYLYEKGDFVFNNSLNAFTQMDDHSMIGLELPANKESGSKMTFYTVGIEDAAITRQAQAPVYPIDQLEWPSITGICYSEGNVYVTYFPMNPSNFETLYTDTTYVAVYSYPEMSFKTLMKDTRTGPAGSWNAFNGIFKVESGDMYIMSNSAIANGFSQGTKNAAFLRIPKGETRFDDYYFDFETASGGLKPSHIKYIGNGLVFAEVSTITPQTSEHRWGDKDLKCCIIDLNNKTVHDIEEIPVHNGDGGRRFAALVDGGYVYRPVTTPGEGTYIYRIDPRTATAVKGAKVATTFVGGFFRLD</sequence>
<dbReference type="Proteomes" id="UP000651085">
    <property type="component" value="Unassembled WGS sequence"/>
</dbReference>
<accession>A0A926IPU3</accession>
<gene>
    <name evidence="2" type="ORF">H8744_06250</name>
</gene>
<organism evidence="2 3">
    <name type="scientific">Jilunia laotingensis</name>
    <dbReference type="NCBI Taxonomy" id="2763675"/>
    <lineage>
        <taxon>Bacteria</taxon>
        <taxon>Pseudomonadati</taxon>
        <taxon>Bacteroidota</taxon>
        <taxon>Bacteroidia</taxon>
        <taxon>Bacteroidales</taxon>
        <taxon>Bacteroidaceae</taxon>
        <taxon>Jilunia</taxon>
    </lineage>
</organism>
<feature type="signal peptide" evidence="1">
    <location>
        <begin position="1"/>
        <end position="22"/>
    </location>
</feature>
<dbReference type="EMBL" id="JACRTF010000001">
    <property type="protein sequence ID" value="MBC8592860.1"/>
    <property type="molecule type" value="Genomic_DNA"/>
</dbReference>
<dbReference type="AlphaFoldDB" id="A0A926IPU3"/>